<dbReference type="EMBL" id="JADCNL010000003">
    <property type="protein sequence ID" value="KAG0488000.1"/>
    <property type="molecule type" value="Genomic_DNA"/>
</dbReference>
<keyword evidence="2" id="KW-1185">Reference proteome</keyword>
<name>A0A835R9B5_VANPL</name>
<gene>
    <name evidence="1" type="ORF">HPP92_006811</name>
</gene>
<protein>
    <submittedName>
        <fullName evidence="1">Uncharacterized protein</fullName>
    </submittedName>
</protein>
<comment type="caution">
    <text evidence="1">The sequence shown here is derived from an EMBL/GenBank/DDBJ whole genome shotgun (WGS) entry which is preliminary data.</text>
</comment>
<proteinExistence type="predicted"/>
<organism evidence="1 2">
    <name type="scientific">Vanilla planifolia</name>
    <name type="common">Vanilla</name>
    <dbReference type="NCBI Taxonomy" id="51239"/>
    <lineage>
        <taxon>Eukaryota</taxon>
        <taxon>Viridiplantae</taxon>
        <taxon>Streptophyta</taxon>
        <taxon>Embryophyta</taxon>
        <taxon>Tracheophyta</taxon>
        <taxon>Spermatophyta</taxon>
        <taxon>Magnoliopsida</taxon>
        <taxon>Liliopsida</taxon>
        <taxon>Asparagales</taxon>
        <taxon>Orchidaceae</taxon>
        <taxon>Vanilloideae</taxon>
        <taxon>Vanilleae</taxon>
        <taxon>Vanilla</taxon>
    </lineage>
</organism>
<evidence type="ECO:0000313" key="2">
    <source>
        <dbReference type="Proteomes" id="UP000636800"/>
    </source>
</evidence>
<reference evidence="1 2" key="1">
    <citation type="journal article" date="2020" name="Nat. Food">
        <title>A phased Vanilla planifolia genome enables genetic improvement of flavour and production.</title>
        <authorList>
            <person name="Hasing T."/>
            <person name="Tang H."/>
            <person name="Brym M."/>
            <person name="Khazi F."/>
            <person name="Huang T."/>
            <person name="Chambers A.H."/>
        </authorList>
    </citation>
    <scope>NUCLEOTIDE SEQUENCE [LARGE SCALE GENOMIC DNA]</scope>
    <source>
        <tissue evidence="1">Leaf</tissue>
    </source>
</reference>
<dbReference type="AlphaFoldDB" id="A0A835R9B5"/>
<accession>A0A835R9B5</accession>
<evidence type="ECO:0000313" key="1">
    <source>
        <dbReference type="EMBL" id="KAG0488000.1"/>
    </source>
</evidence>
<dbReference type="Proteomes" id="UP000636800">
    <property type="component" value="Chromosome 3"/>
</dbReference>
<sequence length="81" mass="8791">MYGSLIKWQVEELFSNPHHLAHHVASHAVVNHLHAGIADGFLAPASSVEANSTPADELSAFTSLYSASPYYQFAHFTANLP</sequence>